<sequence>MVSGWRAAVLGALSIGGTFSTPAPASAADAEWGCQVLLCAASTNPSWHGVPYCVPPMVKLITAMAEPHFSWPICSGAGTGAPGYEKYADCPAGYTIGYTWSGGDNSSRSEPNLCVKTDNRCGSGSSSGHNGDSCAETVSLPRPVRGQPYYFDIRQSSGGTQRFWFDLNH</sequence>
<reference evidence="2 3" key="1">
    <citation type="journal article" date="2012" name="BMC Genomics">
        <title>Genomic basis of broad host range and environmental adaptability of Rhizobium tropici CIAT 899 and Rhizobium sp. PRF 81 which are used in inoculants for common bean (Phaseolus vulgaris L.).</title>
        <authorList>
            <person name="Ormeno-Orrillo E."/>
            <person name="Menna P."/>
            <person name="Almeida L.G."/>
            <person name="Ollero F.J."/>
            <person name="Nicolas M.F."/>
            <person name="Pains Rodrigues E."/>
            <person name="Shigueyoshi Nakatani A."/>
            <person name="Silva Batista J.S."/>
            <person name="Oliveira Chueire L.M."/>
            <person name="Souza R.C."/>
            <person name="Ribeiro Vasconcelos A.T."/>
            <person name="Megias M."/>
            <person name="Hungria M."/>
            <person name="Martinez-Romero E."/>
        </authorList>
    </citation>
    <scope>NUCLEOTIDE SEQUENCE [LARGE SCALE GENOMIC DNA]</scope>
    <source>
        <strain evidence="2 3">PRF 81</strain>
        <plasmid evidence="2">pPRF81a</plasmid>
    </source>
</reference>
<proteinExistence type="predicted"/>
<dbReference type="OrthoDB" id="8162253at2"/>
<dbReference type="RefSeq" id="WP_004129416.1">
    <property type="nucleotide sequence ID" value="NZ_AQHN01000095.1"/>
</dbReference>
<feature type="chain" id="PRO_5004126556" description="Secreted protein" evidence="1">
    <location>
        <begin position="28"/>
        <end position="169"/>
    </location>
</feature>
<evidence type="ECO:0008006" key="4">
    <source>
        <dbReference type="Google" id="ProtNLM"/>
    </source>
</evidence>
<geneLocation type="plasmid" evidence="2">
    <name>pPRF81a</name>
</geneLocation>
<gene>
    <name evidence="2" type="ORF">RHSP_41328</name>
</gene>
<organism evidence="2 3">
    <name type="scientific">Rhizobium freirei PRF 81</name>
    <dbReference type="NCBI Taxonomy" id="363754"/>
    <lineage>
        <taxon>Bacteria</taxon>
        <taxon>Pseudomonadati</taxon>
        <taxon>Pseudomonadota</taxon>
        <taxon>Alphaproteobacteria</taxon>
        <taxon>Hyphomicrobiales</taxon>
        <taxon>Rhizobiaceae</taxon>
        <taxon>Rhizobium/Agrobacterium group</taxon>
        <taxon>Rhizobium</taxon>
    </lineage>
</organism>
<evidence type="ECO:0000313" key="3">
    <source>
        <dbReference type="Proteomes" id="UP000012429"/>
    </source>
</evidence>
<protein>
    <recommendedName>
        <fullName evidence="4">Secreted protein</fullName>
    </recommendedName>
</protein>
<keyword evidence="2" id="KW-0614">Plasmid</keyword>
<accession>N6UY74</accession>
<feature type="signal peptide" evidence="1">
    <location>
        <begin position="1"/>
        <end position="27"/>
    </location>
</feature>
<dbReference type="Proteomes" id="UP000012429">
    <property type="component" value="Unassembled WGS sequence"/>
</dbReference>
<keyword evidence="1" id="KW-0732">Signal</keyword>
<evidence type="ECO:0000256" key="1">
    <source>
        <dbReference type="SAM" id="SignalP"/>
    </source>
</evidence>
<keyword evidence="3" id="KW-1185">Reference proteome</keyword>
<name>N6UY74_9HYPH</name>
<dbReference type="EMBL" id="AQHN01000095">
    <property type="protein sequence ID" value="ENN83827.1"/>
    <property type="molecule type" value="Genomic_DNA"/>
</dbReference>
<dbReference type="AlphaFoldDB" id="N6UY74"/>
<comment type="caution">
    <text evidence="2">The sequence shown here is derived from an EMBL/GenBank/DDBJ whole genome shotgun (WGS) entry which is preliminary data.</text>
</comment>
<evidence type="ECO:0000313" key="2">
    <source>
        <dbReference type="EMBL" id="ENN83827.1"/>
    </source>
</evidence>
<dbReference type="PATRIC" id="fig|363754.4.peg.6741"/>